<dbReference type="CDD" id="cd13123">
    <property type="entry name" value="MATE_MurJ_like"/>
    <property type="match status" value="1"/>
</dbReference>
<feature type="transmembrane region" description="Helical" evidence="8">
    <location>
        <begin position="367"/>
        <end position="389"/>
    </location>
</feature>
<feature type="transmembrane region" description="Helical" evidence="8">
    <location>
        <begin position="409"/>
        <end position="429"/>
    </location>
</feature>
<dbReference type="GO" id="GO:0005886">
    <property type="term" value="C:plasma membrane"/>
    <property type="evidence" value="ECO:0007669"/>
    <property type="project" value="UniProtKB-SubCell"/>
</dbReference>
<evidence type="ECO:0000313" key="10">
    <source>
        <dbReference type="Proteomes" id="UP000612899"/>
    </source>
</evidence>
<accession>A0A8J3VJY3</accession>
<dbReference type="Pfam" id="PF03023">
    <property type="entry name" value="MurJ"/>
    <property type="match status" value="1"/>
</dbReference>
<keyword evidence="4" id="KW-0133">Cell shape</keyword>
<evidence type="ECO:0000256" key="8">
    <source>
        <dbReference type="SAM" id="Phobius"/>
    </source>
</evidence>
<dbReference type="PANTHER" id="PTHR47019:SF1">
    <property type="entry name" value="LIPID II FLIPPASE MURJ"/>
    <property type="match status" value="1"/>
</dbReference>
<evidence type="ECO:0000256" key="2">
    <source>
        <dbReference type="ARBA" id="ARBA00022475"/>
    </source>
</evidence>
<proteinExistence type="predicted"/>
<dbReference type="GO" id="GO:0034204">
    <property type="term" value="P:lipid translocation"/>
    <property type="evidence" value="ECO:0007669"/>
    <property type="project" value="TreeGrafter"/>
</dbReference>
<dbReference type="NCBIfam" id="TIGR01695">
    <property type="entry name" value="murJ_mviN"/>
    <property type="match status" value="1"/>
</dbReference>
<keyword evidence="3 8" id="KW-0812">Transmembrane</keyword>
<feature type="transmembrane region" description="Helical" evidence="8">
    <location>
        <begin position="467"/>
        <end position="490"/>
    </location>
</feature>
<feature type="transmembrane region" description="Helical" evidence="8">
    <location>
        <begin position="209"/>
        <end position="228"/>
    </location>
</feature>
<keyword evidence="5" id="KW-0573">Peptidoglycan synthesis</keyword>
<name>A0A8J3VJY3_9ACTN</name>
<feature type="transmembrane region" description="Helical" evidence="8">
    <location>
        <begin position="326"/>
        <end position="346"/>
    </location>
</feature>
<keyword evidence="6 8" id="KW-1133">Transmembrane helix</keyword>
<evidence type="ECO:0000256" key="7">
    <source>
        <dbReference type="ARBA" id="ARBA00023136"/>
    </source>
</evidence>
<evidence type="ECO:0000256" key="4">
    <source>
        <dbReference type="ARBA" id="ARBA00022960"/>
    </source>
</evidence>
<dbReference type="EMBL" id="BONY01000058">
    <property type="protein sequence ID" value="GIH08967.1"/>
    <property type="molecule type" value="Genomic_DNA"/>
</dbReference>
<keyword evidence="10" id="KW-1185">Reference proteome</keyword>
<keyword evidence="2" id="KW-1003">Cell membrane</keyword>
<evidence type="ECO:0000256" key="3">
    <source>
        <dbReference type="ARBA" id="ARBA00022692"/>
    </source>
</evidence>
<feature type="transmembrane region" description="Helical" evidence="8">
    <location>
        <begin position="97"/>
        <end position="116"/>
    </location>
</feature>
<feature type="transmembrane region" description="Helical" evidence="8">
    <location>
        <begin position="441"/>
        <end position="461"/>
    </location>
</feature>
<evidence type="ECO:0000313" key="9">
    <source>
        <dbReference type="EMBL" id="GIH08967.1"/>
    </source>
</evidence>
<dbReference type="GO" id="GO:0015648">
    <property type="term" value="F:lipid-linked peptidoglycan transporter activity"/>
    <property type="evidence" value="ECO:0007669"/>
    <property type="project" value="TreeGrafter"/>
</dbReference>
<feature type="transmembrane region" description="Helical" evidence="8">
    <location>
        <begin position="539"/>
        <end position="560"/>
    </location>
</feature>
<dbReference type="Proteomes" id="UP000612899">
    <property type="component" value="Unassembled WGS sequence"/>
</dbReference>
<feature type="transmembrane region" description="Helical" evidence="8">
    <location>
        <begin position="240"/>
        <end position="263"/>
    </location>
</feature>
<evidence type="ECO:0000256" key="1">
    <source>
        <dbReference type="ARBA" id="ARBA00004651"/>
    </source>
</evidence>
<evidence type="ECO:0000256" key="5">
    <source>
        <dbReference type="ARBA" id="ARBA00022984"/>
    </source>
</evidence>
<organism evidence="9 10">
    <name type="scientific">Rhizocola hellebori</name>
    <dbReference type="NCBI Taxonomy" id="1392758"/>
    <lineage>
        <taxon>Bacteria</taxon>
        <taxon>Bacillati</taxon>
        <taxon>Actinomycetota</taxon>
        <taxon>Actinomycetes</taxon>
        <taxon>Micromonosporales</taxon>
        <taxon>Micromonosporaceae</taxon>
        <taxon>Rhizocola</taxon>
    </lineage>
</organism>
<feature type="transmembrane region" description="Helical" evidence="8">
    <location>
        <begin position="69"/>
        <end position="91"/>
    </location>
</feature>
<dbReference type="GO" id="GO:0009252">
    <property type="term" value="P:peptidoglycan biosynthetic process"/>
    <property type="evidence" value="ECO:0007669"/>
    <property type="project" value="UniProtKB-KW"/>
</dbReference>
<feature type="transmembrane region" description="Helical" evidence="8">
    <location>
        <begin position="136"/>
        <end position="161"/>
    </location>
</feature>
<dbReference type="AlphaFoldDB" id="A0A8J3VJY3"/>
<comment type="caution">
    <text evidence="9">The sequence shown here is derived from an EMBL/GenBank/DDBJ whole genome shotgun (WGS) entry which is preliminary data.</text>
</comment>
<feature type="transmembrane region" description="Helical" evidence="8">
    <location>
        <begin position="284"/>
        <end position="306"/>
    </location>
</feature>
<dbReference type="InterPro" id="IPR004268">
    <property type="entry name" value="MurJ"/>
</dbReference>
<reference evidence="9" key="1">
    <citation type="submission" date="2021-01" db="EMBL/GenBank/DDBJ databases">
        <title>Whole genome shotgun sequence of Rhizocola hellebori NBRC 109834.</title>
        <authorList>
            <person name="Komaki H."/>
            <person name="Tamura T."/>
        </authorList>
    </citation>
    <scope>NUCLEOTIDE SEQUENCE</scope>
    <source>
        <strain evidence="9">NBRC 109834</strain>
    </source>
</reference>
<feature type="transmembrane region" description="Helical" evidence="8">
    <location>
        <begin position="173"/>
        <end position="197"/>
    </location>
</feature>
<keyword evidence="7 8" id="KW-0472">Membrane</keyword>
<dbReference type="GO" id="GO:0008360">
    <property type="term" value="P:regulation of cell shape"/>
    <property type="evidence" value="ECO:0007669"/>
    <property type="project" value="UniProtKB-KW"/>
</dbReference>
<dbReference type="RefSeq" id="WP_203912701.1">
    <property type="nucleotide sequence ID" value="NZ_BONY01000058.1"/>
</dbReference>
<gene>
    <name evidence="9" type="primary">mviN</name>
    <name evidence="9" type="ORF">Rhe02_70340</name>
</gene>
<comment type="subcellular location">
    <subcellularLocation>
        <location evidence="1">Cell membrane</location>
        <topology evidence="1">Multi-pass membrane protein</topology>
    </subcellularLocation>
</comment>
<dbReference type="InterPro" id="IPR051050">
    <property type="entry name" value="Lipid_II_flippase_MurJ/MviN"/>
</dbReference>
<sequence length="578" mass="61826">MNPPERLPIDDRTARLPFDDRTAALPIDEATVALPLIDPSKPEPETRGTAASNSAMMAIGSLVSRGTGFLRTAVMAMALGGFLVGNAYTTAQVFPGMIYELLIGGIMSSVLVPMIVRARKQDADRGEAYTQRLLTLSLIVLGITTVLAILCAPLLALAYASKATVASKDLITALSYLMLPTIFFYGLSGLCGAILNARHSFAAPVWTPILNNLVVIGTGVFYMVTFGTELILPGQMTRTQVLVLGGGFLLGIVTQALALLPALRRTGFRFKVRTDFRKLGLRHLGRVGGWMFCYVIVNQLALMLLFNLLNRSPEGKAGALIYNNVFLLLMMAHGIFAVSIITALLPRMSAAAVDGRAEEISHYLSRGIRMVTVLLAPIAVIYSVLALPISVALFQGFAFTAQASEASRWVLLVAGLTLVPMSVSQLFNFTYYSLQDTKTPALINLPVVSLRLSFQLAWFAATTVAVTAVGMMIGNGLSFIVAGLLSAMLLRRRIGRIGLRGISVAMAKAFVAAIIAAVAGLLTVYLLDANQTASKADAWVAMIVGSIVICGVYGLVALALRTQEVNDVLGLVRRKLGR</sequence>
<dbReference type="PANTHER" id="PTHR47019">
    <property type="entry name" value="LIPID II FLIPPASE MURJ"/>
    <property type="match status" value="1"/>
</dbReference>
<dbReference type="PRINTS" id="PR01806">
    <property type="entry name" value="VIRFACTRMVIN"/>
</dbReference>
<evidence type="ECO:0000256" key="6">
    <source>
        <dbReference type="ARBA" id="ARBA00022989"/>
    </source>
</evidence>
<feature type="transmembrane region" description="Helical" evidence="8">
    <location>
        <begin position="502"/>
        <end position="527"/>
    </location>
</feature>
<protein>
    <submittedName>
        <fullName evidence="9">Lipid II flippase MurJ</fullName>
    </submittedName>
</protein>